<name>A0ABS1JVF7_9BURK</name>
<dbReference type="EC" id="3.2.2.n1" evidence="2"/>
<protein>
    <recommendedName>
        <fullName evidence="2">Cytokinin riboside 5'-monophosphate phosphoribohydrolase</fullName>
        <ecNumber evidence="2">3.2.2.n1</ecNumber>
    </recommendedName>
</protein>
<organism evidence="3 4">
    <name type="scientific">Ramlibacter alkalitolerans</name>
    <dbReference type="NCBI Taxonomy" id="2039631"/>
    <lineage>
        <taxon>Bacteria</taxon>
        <taxon>Pseudomonadati</taxon>
        <taxon>Pseudomonadota</taxon>
        <taxon>Betaproteobacteria</taxon>
        <taxon>Burkholderiales</taxon>
        <taxon>Comamonadaceae</taxon>
        <taxon>Ramlibacter</taxon>
    </lineage>
</organism>
<keyword evidence="4" id="KW-1185">Reference proteome</keyword>
<keyword evidence="2" id="KW-0203">Cytokinin biosynthesis</keyword>
<dbReference type="Gene3D" id="3.40.50.450">
    <property type="match status" value="1"/>
</dbReference>
<reference evidence="3 4" key="1">
    <citation type="journal article" date="2017" name="Int. J. Syst. Evol. Microbiol.">
        <title>Ramlibacter alkalitolerans sp. nov., alkali-tolerant bacterium isolated from soil of ginseng.</title>
        <authorList>
            <person name="Lee D.H."/>
            <person name="Cha C.J."/>
        </authorList>
    </citation>
    <scope>NUCLEOTIDE SEQUENCE [LARGE SCALE GENOMIC DNA]</scope>
    <source>
        <strain evidence="3 4">KACC 19305</strain>
    </source>
</reference>
<evidence type="ECO:0000313" key="4">
    <source>
        <dbReference type="Proteomes" id="UP000622707"/>
    </source>
</evidence>
<proteinExistence type="inferred from homology"/>
<dbReference type="PANTHER" id="PTHR43393">
    <property type="entry name" value="CYTOKININ RIBOSIDE 5'-MONOPHOSPHATE PHOSPHORIBOHYDROLASE"/>
    <property type="match status" value="1"/>
</dbReference>
<dbReference type="SUPFAM" id="SSF102405">
    <property type="entry name" value="MCP/YpsA-like"/>
    <property type="match status" value="1"/>
</dbReference>
<keyword evidence="2" id="KW-0378">Hydrolase</keyword>
<comment type="similarity">
    <text evidence="2">Belongs to the LOG family.</text>
</comment>
<dbReference type="RefSeq" id="WP_201692819.1">
    <property type="nucleotide sequence ID" value="NZ_JAEQND010000016.1"/>
</dbReference>
<comment type="caution">
    <text evidence="3">The sequence shown here is derived from an EMBL/GenBank/DDBJ whole genome shotgun (WGS) entry which is preliminary data.</text>
</comment>
<evidence type="ECO:0000313" key="3">
    <source>
        <dbReference type="EMBL" id="MBL0428187.1"/>
    </source>
</evidence>
<evidence type="ECO:0000256" key="2">
    <source>
        <dbReference type="RuleBase" id="RU363015"/>
    </source>
</evidence>
<dbReference type="NCBIfam" id="TIGR00730">
    <property type="entry name" value="Rossman fold protein, TIGR00730 family"/>
    <property type="match status" value="1"/>
</dbReference>
<dbReference type="InterPro" id="IPR005269">
    <property type="entry name" value="LOG"/>
</dbReference>
<dbReference type="InterPro" id="IPR031100">
    <property type="entry name" value="LOG_fam"/>
</dbReference>
<dbReference type="Proteomes" id="UP000622707">
    <property type="component" value="Unassembled WGS sequence"/>
</dbReference>
<dbReference type="Pfam" id="PF03641">
    <property type="entry name" value="Lysine_decarbox"/>
    <property type="match status" value="1"/>
</dbReference>
<dbReference type="InterPro" id="IPR052341">
    <property type="entry name" value="LOG_family_nucleotidases"/>
</dbReference>
<dbReference type="EMBL" id="JAEQND010000016">
    <property type="protein sequence ID" value="MBL0428187.1"/>
    <property type="molecule type" value="Genomic_DNA"/>
</dbReference>
<comment type="catalytic activity">
    <reaction evidence="1">
        <text>AMP + H2O = D-ribose 5-phosphate + adenine</text>
        <dbReference type="Rhea" id="RHEA:20129"/>
        <dbReference type="ChEBI" id="CHEBI:15377"/>
        <dbReference type="ChEBI" id="CHEBI:16708"/>
        <dbReference type="ChEBI" id="CHEBI:78346"/>
        <dbReference type="ChEBI" id="CHEBI:456215"/>
        <dbReference type="EC" id="3.2.2.4"/>
    </reaction>
</comment>
<gene>
    <name evidence="3" type="ORF">JI746_23995</name>
</gene>
<evidence type="ECO:0000256" key="1">
    <source>
        <dbReference type="ARBA" id="ARBA00000274"/>
    </source>
</evidence>
<sequence>MNPDDPPARPLAYRDPEFLDSEEARPLRILAEYLGPVRAFREQGVRDTIVFFGSARLAADGPLAPYYDAARELARLVTAWSAQLPSHGRKYVVCTGGGGGIMEAANRGALEAGGRSIGLNIGLPHEQRPNAYITPELRFEFHYFFMRKLWFAHLMRALVVFPGGFGTLDELTEILTLMQTRKIERRIPMVLFGSAYWKEVINLEALVRHGMIAAADLELLQYADDPVTALSLLQAGIDSEGDGGAPAIAHSRTPE</sequence>
<dbReference type="PANTHER" id="PTHR43393:SF3">
    <property type="entry name" value="LYSINE DECARBOXYLASE-LIKE PROTEIN"/>
    <property type="match status" value="1"/>
</dbReference>
<accession>A0ABS1JVF7</accession>